<dbReference type="EMBL" id="JAEPRC010001090">
    <property type="protein sequence ID" value="KAG2190017.1"/>
    <property type="molecule type" value="Genomic_DNA"/>
</dbReference>
<dbReference type="SMART" id="SM00757">
    <property type="entry name" value="CRA"/>
    <property type="match status" value="1"/>
</dbReference>
<dbReference type="Gene3D" id="2.60.120.920">
    <property type="match status" value="1"/>
</dbReference>
<name>A0A8H7QCP2_9FUNG</name>
<protein>
    <recommendedName>
        <fullName evidence="6">Ran-binding protein 10</fullName>
    </recommendedName>
</protein>
<dbReference type="PROSITE" id="PS50896">
    <property type="entry name" value="LISH"/>
    <property type="match status" value="1"/>
</dbReference>
<dbReference type="InterPro" id="IPR003877">
    <property type="entry name" value="SPRY_dom"/>
</dbReference>
<evidence type="ECO:0000259" key="3">
    <source>
        <dbReference type="PROSITE" id="PS50897"/>
    </source>
</evidence>
<dbReference type="PROSITE" id="PS50897">
    <property type="entry name" value="CTLH"/>
    <property type="match status" value="1"/>
</dbReference>
<dbReference type="SUPFAM" id="SSF49899">
    <property type="entry name" value="Concanavalin A-like lectins/glucanases"/>
    <property type="match status" value="1"/>
</dbReference>
<feature type="domain" description="CTLH" evidence="3">
    <location>
        <begin position="446"/>
        <end position="503"/>
    </location>
</feature>
<dbReference type="Pfam" id="PF10607">
    <property type="entry name" value="CTLH"/>
    <property type="match status" value="1"/>
</dbReference>
<dbReference type="InterPro" id="IPR001870">
    <property type="entry name" value="B30.2/SPRY"/>
</dbReference>
<dbReference type="InterPro" id="IPR013144">
    <property type="entry name" value="CRA_dom"/>
</dbReference>
<dbReference type="Proteomes" id="UP000650833">
    <property type="component" value="Unassembled WGS sequence"/>
</dbReference>
<feature type="region of interest" description="Disordered" evidence="1">
    <location>
        <begin position="1"/>
        <end position="22"/>
    </location>
</feature>
<organism evidence="4 5">
    <name type="scientific">Mucor plumbeus</name>
    <dbReference type="NCBI Taxonomy" id="97098"/>
    <lineage>
        <taxon>Eukaryota</taxon>
        <taxon>Fungi</taxon>
        <taxon>Fungi incertae sedis</taxon>
        <taxon>Mucoromycota</taxon>
        <taxon>Mucoromycotina</taxon>
        <taxon>Mucoromycetes</taxon>
        <taxon>Mucorales</taxon>
        <taxon>Mucorineae</taxon>
        <taxon>Mucoraceae</taxon>
        <taxon>Mucor</taxon>
    </lineage>
</organism>
<evidence type="ECO:0000313" key="5">
    <source>
        <dbReference type="Proteomes" id="UP000650833"/>
    </source>
</evidence>
<dbReference type="InterPro" id="IPR006595">
    <property type="entry name" value="CTLH_C"/>
</dbReference>
<feature type="compositionally biased region" description="Low complexity" evidence="1">
    <location>
        <begin position="1"/>
        <end position="13"/>
    </location>
</feature>
<dbReference type="SMART" id="SM00668">
    <property type="entry name" value="CTLH"/>
    <property type="match status" value="1"/>
</dbReference>
<dbReference type="InterPro" id="IPR024964">
    <property type="entry name" value="CTLH/CRA"/>
</dbReference>
<feature type="compositionally biased region" description="Basic and acidic residues" evidence="1">
    <location>
        <begin position="515"/>
        <end position="526"/>
    </location>
</feature>
<proteinExistence type="predicted"/>
<dbReference type="SMART" id="SM00449">
    <property type="entry name" value="SPRY"/>
    <property type="match status" value="1"/>
</dbReference>
<feature type="domain" description="B30.2/SPRY" evidence="2">
    <location>
        <begin position="173"/>
        <end position="361"/>
    </location>
</feature>
<evidence type="ECO:0000259" key="2">
    <source>
        <dbReference type="PROSITE" id="PS50188"/>
    </source>
</evidence>
<dbReference type="InterPro" id="IPR035782">
    <property type="entry name" value="SPRY_RanBP9/10"/>
</dbReference>
<evidence type="ECO:0000256" key="1">
    <source>
        <dbReference type="SAM" id="MobiDB-lite"/>
    </source>
</evidence>
<dbReference type="OrthoDB" id="25503at2759"/>
<evidence type="ECO:0008006" key="6">
    <source>
        <dbReference type="Google" id="ProtNLM"/>
    </source>
</evidence>
<sequence length="695" mass="78505">MASSSSPSLLSEYPSRRGRRNPLAFNQHSRNALSRMLKHRTFKEELQAFYERQSEGLPSIPNYLLNTVYAELVKQQWLIFTKICSPNKLVMKSATAESSNKFTSPLPFANRLHRSYGEVDLLQQQQSQVEDEEMSHVSMIIDSMINDSNSASNASDAQSKKIPSIKEFEDLQALLTGDSFKLSLVMQDLRLPSAWDMKAKGEHIDISRDNMQLTYRGNGKDDSDVASVRANYAMRKQCGIYYFEVKVISKGVDGHIGIGFCRRINSLDRFPGWEEHSWGYHGENGHVFSGPGTEKAYGPKYGTGDIIGCGIDFRDMSAFYTKNGIYLGSAFKKVKDIELFPFVGFKTPGEKIEANFGAKPFKFDIYQLLANEKRGLLGRIALKPALTSSRFKIVNNSLANNLADNVVMEYLKHNGYHKAAKSLEESIIQKGNTPSVDNSELKLDTDATHRQEIRKAIFAGDIDHVFKLCDEFYPNVLENNPMILFKLKCRKFIEMIKQVHKEMDYTNEDETDEEQVPHDTKEDNDNHDVRLREAQSLKVSENILANKSNTIPVKRTTSSSSLDSHHRKKKQKIIREDLSSFVDGLAYGIELKKSYAQEAKTNKAIETELESTSSILAYTDLSHPKVAPLFETKLIEAVASELNSAILVSLGKYPNSSLERIYRQTSITIEELVLSGNAKAALLQPERDCFKFLDV</sequence>
<dbReference type="PROSITE" id="PS50188">
    <property type="entry name" value="B302_SPRY"/>
    <property type="match status" value="1"/>
</dbReference>
<dbReference type="AlphaFoldDB" id="A0A8H7QCP2"/>
<dbReference type="InterPro" id="IPR013320">
    <property type="entry name" value="ConA-like_dom_sf"/>
</dbReference>
<dbReference type="InterPro" id="IPR006594">
    <property type="entry name" value="LisH"/>
</dbReference>
<feature type="region of interest" description="Disordered" evidence="1">
    <location>
        <begin position="506"/>
        <end position="526"/>
    </location>
</feature>
<gene>
    <name evidence="4" type="ORF">INT46_008111</name>
</gene>
<accession>A0A8H7QCP2</accession>
<comment type="caution">
    <text evidence="4">The sequence shown here is derived from an EMBL/GenBank/DDBJ whole genome shotgun (WGS) entry which is preliminary data.</text>
</comment>
<dbReference type="CDD" id="cd12909">
    <property type="entry name" value="SPRY_RanBP9_10"/>
    <property type="match status" value="1"/>
</dbReference>
<reference evidence="4" key="1">
    <citation type="submission" date="2020-12" db="EMBL/GenBank/DDBJ databases">
        <title>Metabolic potential, ecology and presence of endohyphal bacteria is reflected in genomic diversity of Mucoromycotina.</title>
        <authorList>
            <person name="Muszewska A."/>
            <person name="Okrasinska A."/>
            <person name="Steczkiewicz K."/>
            <person name="Drgas O."/>
            <person name="Orlowska M."/>
            <person name="Perlinska-Lenart U."/>
            <person name="Aleksandrzak-Piekarczyk T."/>
            <person name="Szatraj K."/>
            <person name="Zielenkiewicz U."/>
            <person name="Pilsyk S."/>
            <person name="Malc E."/>
            <person name="Mieczkowski P."/>
            <person name="Kruszewska J.S."/>
            <person name="Biernat P."/>
            <person name="Pawlowska J."/>
        </authorList>
    </citation>
    <scope>NUCLEOTIDE SEQUENCE</scope>
    <source>
        <strain evidence="4">CBS 226.32</strain>
    </source>
</reference>
<dbReference type="PANTHER" id="PTHR12864">
    <property type="entry name" value="RAN BINDING PROTEIN 9-RELATED"/>
    <property type="match status" value="1"/>
</dbReference>
<dbReference type="InterPro" id="IPR050618">
    <property type="entry name" value="Ubq-SigPath_Reg"/>
</dbReference>
<evidence type="ECO:0000313" key="4">
    <source>
        <dbReference type="EMBL" id="KAG2190017.1"/>
    </source>
</evidence>
<dbReference type="Pfam" id="PF00622">
    <property type="entry name" value="SPRY"/>
    <property type="match status" value="1"/>
</dbReference>
<keyword evidence="5" id="KW-1185">Reference proteome</keyword>
<dbReference type="InterPro" id="IPR043136">
    <property type="entry name" value="B30.2/SPRY_sf"/>
</dbReference>